<dbReference type="Pfam" id="PF08512">
    <property type="entry name" value="Rttp106-like_middle"/>
    <property type="match status" value="1"/>
</dbReference>
<dbReference type="Proteomes" id="UP001161017">
    <property type="component" value="Unassembled WGS sequence"/>
</dbReference>
<evidence type="ECO:0000256" key="2">
    <source>
        <dbReference type="ARBA" id="ARBA00037550"/>
    </source>
</evidence>
<comment type="caution">
    <text evidence="6">The sequence shown here is derived from an EMBL/GenBank/DDBJ whole genome shotgun (WGS) entry which is preliminary data.</text>
</comment>
<feature type="region of interest" description="Disordered" evidence="4">
    <location>
        <begin position="337"/>
        <end position="416"/>
    </location>
</feature>
<dbReference type="PANTHER" id="PTHR45849">
    <property type="entry name" value="FACT COMPLEX SUBUNIT SSRP1"/>
    <property type="match status" value="1"/>
</dbReference>
<comment type="similarity">
    <text evidence="1">Belongs to the RTT106 family.</text>
</comment>
<feature type="region of interest" description="Disordered" evidence="4">
    <location>
        <begin position="54"/>
        <end position="76"/>
    </location>
</feature>
<feature type="compositionally biased region" description="Basic and acidic residues" evidence="4">
    <location>
        <begin position="357"/>
        <end position="366"/>
    </location>
</feature>
<accession>A0AA43QK15</accession>
<evidence type="ECO:0000256" key="3">
    <source>
        <dbReference type="ARBA" id="ARBA00038654"/>
    </source>
</evidence>
<gene>
    <name evidence="6" type="ORF">OHK93_006445</name>
</gene>
<comment type="function">
    <text evidence="2">Histones H3 and H4 chaperone involved in the nucleosome formation and heterochromatin silencing. Required for the deposition of H3K56ac-carrying H3-H4 complex onto newly-replicated DNA. Plays a role in the transcriptional regulation of the cell-cycle dependent histone genes by creating a repressive structure at the core histone gene promoter.</text>
</comment>
<dbReference type="SMART" id="SM01287">
    <property type="entry name" value="Rtt106"/>
    <property type="match status" value="1"/>
</dbReference>
<name>A0AA43QK15_9LECA</name>
<evidence type="ECO:0000259" key="5">
    <source>
        <dbReference type="SMART" id="SM01287"/>
    </source>
</evidence>
<evidence type="ECO:0000313" key="6">
    <source>
        <dbReference type="EMBL" id="MDI1487177.1"/>
    </source>
</evidence>
<dbReference type="InterPro" id="IPR013719">
    <property type="entry name" value="RTT106/SPT16-like_middle_dom"/>
</dbReference>
<evidence type="ECO:0000256" key="4">
    <source>
        <dbReference type="SAM" id="MobiDB-lite"/>
    </source>
</evidence>
<dbReference type="AlphaFoldDB" id="A0AA43QK15"/>
<proteinExistence type="inferred from homology"/>
<feature type="compositionally biased region" description="Acidic residues" evidence="4">
    <location>
        <begin position="387"/>
        <end position="416"/>
    </location>
</feature>
<comment type="subunit">
    <text evidence="3">Interacts with histones H3 and H4.</text>
</comment>
<protein>
    <recommendedName>
        <fullName evidence="5">Histone chaperone RTT106/FACT complex subunit SPT16-like middle domain-containing protein</fullName>
    </recommendedName>
</protein>
<dbReference type="Gene3D" id="2.30.29.120">
    <property type="match status" value="1"/>
</dbReference>
<dbReference type="PANTHER" id="PTHR45849:SF3">
    <property type="entry name" value="HISTONE CHAPERONE RTT106"/>
    <property type="match status" value="1"/>
</dbReference>
<dbReference type="EMBL" id="JAPUFD010000005">
    <property type="protein sequence ID" value="MDI1487177.1"/>
    <property type="molecule type" value="Genomic_DNA"/>
</dbReference>
<keyword evidence="7" id="KW-1185">Reference proteome</keyword>
<organism evidence="6 7">
    <name type="scientific">Ramalina farinacea</name>
    <dbReference type="NCBI Taxonomy" id="258253"/>
    <lineage>
        <taxon>Eukaryota</taxon>
        <taxon>Fungi</taxon>
        <taxon>Dikarya</taxon>
        <taxon>Ascomycota</taxon>
        <taxon>Pezizomycotina</taxon>
        <taxon>Lecanoromycetes</taxon>
        <taxon>OSLEUM clade</taxon>
        <taxon>Lecanoromycetidae</taxon>
        <taxon>Lecanorales</taxon>
        <taxon>Lecanorineae</taxon>
        <taxon>Ramalinaceae</taxon>
        <taxon>Ramalina</taxon>
    </lineage>
</organism>
<dbReference type="Gene3D" id="2.30.29.30">
    <property type="entry name" value="Pleckstrin-homology domain (PH domain)/Phosphotyrosine-binding domain (PTB)"/>
    <property type="match status" value="1"/>
</dbReference>
<feature type="domain" description="Histone chaperone RTT106/FACT complex subunit SPT16-like middle" evidence="5">
    <location>
        <begin position="235"/>
        <end position="329"/>
    </location>
</feature>
<feature type="compositionally biased region" description="Acidic residues" evidence="4">
    <location>
        <begin position="367"/>
        <end position="379"/>
    </location>
</feature>
<reference evidence="6" key="1">
    <citation type="journal article" date="2023" name="Genome Biol. Evol.">
        <title>First Whole Genome Sequence and Flow Cytometry Genome Size Data for the Lichen-Forming Fungus Ramalina farinacea (Ascomycota).</title>
        <authorList>
            <person name="Llewellyn T."/>
            <person name="Mian S."/>
            <person name="Hill R."/>
            <person name="Leitch I.J."/>
            <person name="Gaya E."/>
        </authorList>
    </citation>
    <scope>NUCLEOTIDE SEQUENCE</scope>
    <source>
        <strain evidence="6">LIQ254RAFAR</strain>
    </source>
</reference>
<evidence type="ECO:0000313" key="7">
    <source>
        <dbReference type="Proteomes" id="UP001161017"/>
    </source>
</evidence>
<evidence type="ECO:0000256" key="1">
    <source>
        <dbReference type="ARBA" id="ARBA00006159"/>
    </source>
</evidence>
<dbReference type="GO" id="GO:0042393">
    <property type="term" value="F:histone binding"/>
    <property type="evidence" value="ECO:0007669"/>
    <property type="project" value="TreeGrafter"/>
</dbReference>
<dbReference type="SUPFAM" id="SSF50729">
    <property type="entry name" value="PH domain-like"/>
    <property type="match status" value="1"/>
</dbReference>
<sequence length="416" mass="46267">MPKVAKSPGIDQAFAQRNDLKHYIHEAIAKQPNLKPLFEAISDHINNTVLRQTSATIQPEPASKKRKLDSPAPARNVAPVPKWAPDSFYYFNDISFSIPQRKKLKLDVGKLPEQGIRATNAEGEVELDIKWADIREITCLPIPEKAHAAYNFCVFTNASRDSPDTEQVVWTVQDAIPKDDSVDPKLKETVTGTYRWLLLTSINEALKPYNKSVTIPGPSEFVSQLAQAHRKGEMAYHVRSFRGAKDGYLFLLSSGIIWGFKKPLEYFPFDVIESVSYTSVLQRTFNLNIAIRRSSDDETQEFEFSMVDQADFGGIDAYVKRHSLQDASMAEQRRAKRLNVNGVKGQDAEQGNDAGGELEKAAREAQDMEDEDEEDDENFDPGSAGESEGEGSESGEEGDEPANGDAGDDSEDDADE</sequence>
<dbReference type="InterPro" id="IPR011993">
    <property type="entry name" value="PH-like_dom_sf"/>
</dbReference>
<dbReference type="GO" id="GO:0031491">
    <property type="term" value="F:nucleosome binding"/>
    <property type="evidence" value="ECO:0007669"/>
    <property type="project" value="TreeGrafter"/>
</dbReference>
<dbReference type="InterPro" id="IPR050454">
    <property type="entry name" value="RTT106/SSRP1_HistChap/FACT"/>
</dbReference>